<evidence type="ECO:0000256" key="1">
    <source>
        <dbReference type="ARBA" id="ARBA00010403"/>
    </source>
</evidence>
<dbReference type="Pfam" id="PF02538">
    <property type="entry name" value="Hydantoinase_B"/>
    <property type="match status" value="1"/>
</dbReference>
<evidence type="ECO:0000313" key="7">
    <source>
        <dbReference type="Proteomes" id="UP000256328"/>
    </source>
</evidence>
<dbReference type="InterPro" id="IPR002821">
    <property type="entry name" value="Hydantoinase_A"/>
</dbReference>
<evidence type="ECO:0000259" key="4">
    <source>
        <dbReference type="Pfam" id="PF05378"/>
    </source>
</evidence>
<dbReference type="Proteomes" id="UP000256328">
    <property type="component" value="Unassembled WGS sequence"/>
</dbReference>
<evidence type="ECO:0000313" key="6">
    <source>
        <dbReference type="EMBL" id="RDW61476.1"/>
    </source>
</evidence>
<evidence type="ECO:0000259" key="2">
    <source>
        <dbReference type="Pfam" id="PF01968"/>
    </source>
</evidence>
<dbReference type="InterPro" id="IPR003692">
    <property type="entry name" value="Hydantoinase_B"/>
</dbReference>
<protein>
    <recommendedName>
        <fullName evidence="8">5-oxoprolinase</fullName>
    </recommendedName>
</protein>
<dbReference type="PANTHER" id="PTHR11365">
    <property type="entry name" value="5-OXOPROLINASE RELATED"/>
    <property type="match status" value="1"/>
</dbReference>
<dbReference type="InterPro" id="IPR049517">
    <property type="entry name" value="ACX-like_C"/>
</dbReference>
<dbReference type="InterPro" id="IPR008040">
    <property type="entry name" value="Hydant_A_N"/>
</dbReference>
<dbReference type="GO" id="GO:0005829">
    <property type="term" value="C:cytosol"/>
    <property type="evidence" value="ECO:0007669"/>
    <property type="project" value="TreeGrafter"/>
</dbReference>
<sequence>MAGSTGIKIAIDRGGTFTDVLGIIPGKPDFVFKLLSVDPSNYADATIEGIRRVLCHAQGVEIPRGVPLDTRDVEVIRMGTTVATNALLERKGSKCALLITKGFEDLMAIGNQSRPHLFDLNIRKPGVLYEKVIGVDERVTLEAYSEDPAQDSCHGQVNDLDITTGVTGETIRILTPLDVDKVTRDLLALYSEGFRSIAVCLAHGYNYQEHEKKIGQIATEIGFENISLSSALLPMIKLVPRGHSTTADAYLTPETKKYVNTFIKGFTPGFEQHTRCEFMQSDGGLVSYDKFNGLRAILSGPAGGVVGYARTSFDSSEGTPVIGFDMGGTSTDVSRFGGQYEHIFESVTAGVHINCAQLDINTVAAGGGSMLFFRNGLFVVGPESAGAHPGPACYRKGGPLTITDANLLLGRLRPEHFPKIFGPNEDQALGVEVTREAFDQLAKEINAELGPGRKLTVEAIALGFLEVANLNMAKPIRTLTESRGFDVTAHNLASFGGAGGQHACDIAKGLQIKKVIIHRYSSILSAYGMALADLVSEAQIPCAKDYQSSNMSEFARGIDSLREQVKRELNAQGVPDSNIEYQSYLNMRYQGSDSQLMIKTPEDSNDYLSGFLETHQREFSFTSEDRKVVVDDIRVRGVGSSNKINENSPFEDLQNIVRDGPTLQAPDSTQNVYFSDGWRETPIHLLGQLKTGDTISGPAMIIDNTQTIVVIPGAIATILPRHVIIDLETTTKKSVDSQEVDPIQLSVFGNRFMSIAEDMGRTLQKISVSTNVKERLDFSCALFDSDGGLTANAPHVPVHLGSMSRAVKIAIKHWEGNLKPGDVIATNHPVAGGTHLPDITLISPVFDKESILFWVAARAHHAEIGGIAAGSMPSDSTELFQEGVAFEQWKLVSEGKFDDAGVQHHFIDVPGSYPGCSPSRCVRDNIADLKAQIAANQLGISLVKNLFVEYGRDTVLFYMRAVKKTAELAVRKLLRETAEKYAGKLPLVAVDYMDDGTPLKLTVTIDAGKGEALFDWTGTGLETFNCLNAPIAITHSAILYSLRCMINVDIPMNEGCMVPITVHVPEGTILNPSPTAAVCAGNGCTSQRITDVVLKAFSSCAASYGCMNILSFGIGGLDQSGKLIPGFGYGETIGGGSGAGPGWHGFSGTQAHMTNTKITDPEIMEKRYPVILRRFEFRPDSGGKGQWQGGNGLIREFEYSIPCHASVLTQRRVYSPYGMLGGEEGLRGENRLGRKMKDGSLRWVNVGGTKEINLNAGDRIAIHTPGGGGYGKVSNGNSITLAAGEEKELEKGFSEPLTRANGSISNRANMSATSF</sequence>
<dbReference type="Pfam" id="PF05378">
    <property type="entry name" value="Hydant_A_N"/>
    <property type="match status" value="1"/>
</dbReference>
<dbReference type="Pfam" id="PF19278">
    <property type="entry name" value="Hydant_A_C"/>
    <property type="match status" value="1"/>
</dbReference>
<feature type="domain" description="Acetophenone carboxylase-like C-terminal" evidence="5">
    <location>
        <begin position="548"/>
        <end position="728"/>
    </location>
</feature>
<reference evidence="6 7" key="1">
    <citation type="journal article" date="2018" name="IMA Fungus">
        <title>IMA Genome-F 9: Draft genome sequence of Annulohypoxylon stygium, Aspergillus mulundensis, Berkeleyomyces basicola (syn. Thielaviopsis basicola), Ceratocystis smalleyi, two Cercospora beticola strains, Coleophoma cylindrospora, Fusarium fracticaudum, Phialophora cf. hyalina, and Morchella septimelata.</title>
        <authorList>
            <person name="Wingfield B.D."/>
            <person name="Bills G.F."/>
            <person name="Dong Y."/>
            <person name="Huang W."/>
            <person name="Nel W.J."/>
            <person name="Swalarsk-Parry B.S."/>
            <person name="Vaghefi N."/>
            <person name="Wilken P.M."/>
            <person name="An Z."/>
            <person name="de Beer Z.W."/>
            <person name="De Vos L."/>
            <person name="Chen L."/>
            <person name="Duong T.A."/>
            <person name="Gao Y."/>
            <person name="Hammerbacher A."/>
            <person name="Kikkert J.R."/>
            <person name="Li Y."/>
            <person name="Li H."/>
            <person name="Li K."/>
            <person name="Li Q."/>
            <person name="Liu X."/>
            <person name="Ma X."/>
            <person name="Naidoo K."/>
            <person name="Pethybridge S.J."/>
            <person name="Sun J."/>
            <person name="Steenkamp E.T."/>
            <person name="van der Nest M.A."/>
            <person name="van Wyk S."/>
            <person name="Wingfield M.J."/>
            <person name="Xiong C."/>
            <person name="Yue Q."/>
            <person name="Zhang X."/>
        </authorList>
    </citation>
    <scope>NUCLEOTIDE SEQUENCE [LARGE SCALE GENOMIC DNA]</scope>
    <source>
        <strain evidence="6 7">BP5796</strain>
    </source>
</reference>
<feature type="domain" description="Hydantoinase A/oxoprolinase" evidence="2">
    <location>
        <begin position="241"/>
        <end position="537"/>
    </location>
</feature>
<gene>
    <name evidence="6" type="ORF">BP5796_11368</name>
</gene>
<evidence type="ECO:0000259" key="3">
    <source>
        <dbReference type="Pfam" id="PF02538"/>
    </source>
</evidence>
<dbReference type="InterPro" id="IPR045079">
    <property type="entry name" value="Oxoprolinase-like"/>
</dbReference>
<dbReference type="GO" id="GO:0006749">
    <property type="term" value="P:glutathione metabolic process"/>
    <property type="evidence" value="ECO:0007669"/>
    <property type="project" value="TreeGrafter"/>
</dbReference>
<dbReference type="Pfam" id="PF01968">
    <property type="entry name" value="Hydantoinase_A"/>
    <property type="match status" value="1"/>
</dbReference>
<proteinExistence type="inferred from homology"/>
<comment type="caution">
    <text evidence="6">The sequence shown here is derived from an EMBL/GenBank/DDBJ whole genome shotgun (WGS) entry which is preliminary data.</text>
</comment>
<keyword evidence="7" id="KW-1185">Reference proteome</keyword>
<feature type="domain" description="Hydantoinase B/oxoprolinase" evidence="3">
    <location>
        <begin position="741"/>
        <end position="1272"/>
    </location>
</feature>
<name>A0A3D8QI04_9HELO</name>
<feature type="domain" description="Hydantoinase/oxoprolinase N-terminal" evidence="4">
    <location>
        <begin position="8"/>
        <end position="222"/>
    </location>
</feature>
<dbReference type="EMBL" id="PDLN01000018">
    <property type="protein sequence ID" value="RDW61476.1"/>
    <property type="molecule type" value="Genomic_DNA"/>
</dbReference>
<evidence type="ECO:0008006" key="8">
    <source>
        <dbReference type="Google" id="ProtNLM"/>
    </source>
</evidence>
<dbReference type="OrthoDB" id="3643at2759"/>
<evidence type="ECO:0000259" key="5">
    <source>
        <dbReference type="Pfam" id="PF19278"/>
    </source>
</evidence>
<accession>A0A3D8QI04</accession>
<dbReference type="PANTHER" id="PTHR11365:SF26">
    <property type="entry name" value="5-OXOPROLINASE"/>
    <property type="match status" value="1"/>
</dbReference>
<dbReference type="GO" id="GO:0017168">
    <property type="term" value="F:5-oxoprolinase (ATP-hydrolyzing) activity"/>
    <property type="evidence" value="ECO:0007669"/>
    <property type="project" value="TreeGrafter"/>
</dbReference>
<comment type="similarity">
    <text evidence="1">Belongs to the oxoprolinase family.</text>
</comment>
<organism evidence="6 7">
    <name type="scientific">Coleophoma crateriformis</name>
    <dbReference type="NCBI Taxonomy" id="565419"/>
    <lineage>
        <taxon>Eukaryota</taxon>
        <taxon>Fungi</taxon>
        <taxon>Dikarya</taxon>
        <taxon>Ascomycota</taxon>
        <taxon>Pezizomycotina</taxon>
        <taxon>Leotiomycetes</taxon>
        <taxon>Helotiales</taxon>
        <taxon>Dermateaceae</taxon>
        <taxon>Coleophoma</taxon>
    </lineage>
</organism>